<keyword evidence="3" id="KW-1185">Reference proteome</keyword>
<feature type="region of interest" description="Disordered" evidence="1">
    <location>
        <begin position="164"/>
        <end position="265"/>
    </location>
</feature>
<dbReference type="AlphaFoldDB" id="A0A9D4H467"/>
<dbReference type="EMBL" id="JAIWYP010000005">
    <property type="protein sequence ID" value="KAH3825032.1"/>
    <property type="molecule type" value="Genomic_DNA"/>
</dbReference>
<name>A0A9D4H467_DREPO</name>
<evidence type="ECO:0000256" key="1">
    <source>
        <dbReference type="SAM" id="MobiDB-lite"/>
    </source>
</evidence>
<accession>A0A9D4H467</accession>
<dbReference type="Proteomes" id="UP000828390">
    <property type="component" value="Unassembled WGS sequence"/>
</dbReference>
<protein>
    <submittedName>
        <fullName evidence="2">Uncharacterized protein</fullName>
    </submittedName>
</protein>
<comment type="caution">
    <text evidence="2">The sequence shown here is derived from an EMBL/GenBank/DDBJ whole genome shotgun (WGS) entry which is preliminary data.</text>
</comment>
<gene>
    <name evidence="2" type="ORF">DPMN_126894</name>
</gene>
<proteinExistence type="predicted"/>
<evidence type="ECO:0000313" key="2">
    <source>
        <dbReference type="EMBL" id="KAH3825032.1"/>
    </source>
</evidence>
<reference evidence="2" key="2">
    <citation type="submission" date="2020-11" db="EMBL/GenBank/DDBJ databases">
        <authorList>
            <person name="McCartney M.A."/>
            <person name="Auch B."/>
            <person name="Kono T."/>
            <person name="Mallez S."/>
            <person name="Becker A."/>
            <person name="Gohl D.M."/>
            <person name="Silverstein K.A.T."/>
            <person name="Koren S."/>
            <person name="Bechman K.B."/>
            <person name="Herman A."/>
            <person name="Abrahante J.E."/>
            <person name="Garbe J."/>
        </authorList>
    </citation>
    <scope>NUCLEOTIDE SEQUENCE</scope>
    <source>
        <strain evidence="2">Duluth1</strain>
        <tissue evidence="2">Whole animal</tissue>
    </source>
</reference>
<feature type="compositionally biased region" description="Low complexity" evidence="1">
    <location>
        <begin position="230"/>
        <end position="246"/>
    </location>
</feature>
<sequence>MNYNDVEHILSNANTLKSFPGYSIDRDVPIEISEARKRLWPLYKDTKKANPNESVRIVYPAKLICGKTVVKDEFPDWNQTLSQTRLVDFPILDDQSTSNVDNPPYFMSSAPRHADKPVSVMPSSSVGKATFPMDEGHVVTSRQAVHDVISEQQTPGPLDLTYVHGATGSTQGTLKPNNPNSSNSDTVNTKSYNSQVFLNITPPKSHGAKPKAPVNGSHIARSPKRRSPGQRRNQSSSSQRNLRSQLTASQSIQDTPSKKCTRNNT</sequence>
<evidence type="ECO:0000313" key="3">
    <source>
        <dbReference type="Proteomes" id="UP000828390"/>
    </source>
</evidence>
<organism evidence="2 3">
    <name type="scientific">Dreissena polymorpha</name>
    <name type="common">Zebra mussel</name>
    <name type="synonym">Mytilus polymorpha</name>
    <dbReference type="NCBI Taxonomy" id="45954"/>
    <lineage>
        <taxon>Eukaryota</taxon>
        <taxon>Metazoa</taxon>
        <taxon>Spiralia</taxon>
        <taxon>Lophotrochozoa</taxon>
        <taxon>Mollusca</taxon>
        <taxon>Bivalvia</taxon>
        <taxon>Autobranchia</taxon>
        <taxon>Heteroconchia</taxon>
        <taxon>Euheterodonta</taxon>
        <taxon>Imparidentia</taxon>
        <taxon>Neoheterodontei</taxon>
        <taxon>Myida</taxon>
        <taxon>Dreissenoidea</taxon>
        <taxon>Dreissenidae</taxon>
        <taxon>Dreissena</taxon>
    </lineage>
</organism>
<feature type="compositionally biased region" description="Polar residues" evidence="1">
    <location>
        <begin position="167"/>
        <end position="198"/>
    </location>
</feature>
<reference evidence="2" key="1">
    <citation type="journal article" date="2019" name="bioRxiv">
        <title>The Genome of the Zebra Mussel, Dreissena polymorpha: A Resource for Invasive Species Research.</title>
        <authorList>
            <person name="McCartney M.A."/>
            <person name="Auch B."/>
            <person name="Kono T."/>
            <person name="Mallez S."/>
            <person name="Zhang Y."/>
            <person name="Obille A."/>
            <person name="Becker A."/>
            <person name="Abrahante J.E."/>
            <person name="Garbe J."/>
            <person name="Badalamenti J.P."/>
            <person name="Herman A."/>
            <person name="Mangelson H."/>
            <person name="Liachko I."/>
            <person name="Sullivan S."/>
            <person name="Sone E.D."/>
            <person name="Koren S."/>
            <person name="Silverstein K.A.T."/>
            <person name="Beckman K.B."/>
            <person name="Gohl D.M."/>
        </authorList>
    </citation>
    <scope>NUCLEOTIDE SEQUENCE</scope>
    <source>
        <strain evidence="2">Duluth1</strain>
        <tissue evidence="2">Whole animal</tissue>
    </source>
</reference>